<keyword evidence="3" id="KW-1185">Reference proteome</keyword>
<feature type="region of interest" description="Disordered" evidence="1">
    <location>
        <begin position="1"/>
        <end position="20"/>
    </location>
</feature>
<proteinExistence type="predicted"/>
<sequence length="235" mass="25628">MMTSEINDASNSAPRVSVPSNVRRTPRTIVVLGALSILPSPDATAATQIEPHDARGMVAADWTTSGVQVEMSPGEAERRNAEVFSSKDAVLEVKKISGLSWEQLASLFKVDRRSVHLWASGRQMNGQNRTILFRVLTTLRTINRGTPSATRTWLETPSSENVIPLDLLRNGKFDDVAFSPPSATAPRAAPRLSKEAREARAPLPPHVLVEALQDSIHIEQGRLLSAIPLKVSKTK</sequence>
<evidence type="ECO:0000313" key="2">
    <source>
        <dbReference type="EMBL" id="WXB06449.1"/>
    </source>
</evidence>
<organism evidence="2 3">
    <name type="scientific">Pendulispora rubella</name>
    <dbReference type="NCBI Taxonomy" id="2741070"/>
    <lineage>
        <taxon>Bacteria</taxon>
        <taxon>Pseudomonadati</taxon>
        <taxon>Myxococcota</taxon>
        <taxon>Myxococcia</taxon>
        <taxon>Myxococcales</taxon>
        <taxon>Sorangiineae</taxon>
        <taxon>Pendulisporaceae</taxon>
        <taxon>Pendulispora</taxon>
    </lineage>
</organism>
<evidence type="ECO:0000256" key="1">
    <source>
        <dbReference type="SAM" id="MobiDB-lite"/>
    </source>
</evidence>
<dbReference type="EMBL" id="CP089983">
    <property type="protein sequence ID" value="WXB06449.1"/>
    <property type="molecule type" value="Genomic_DNA"/>
</dbReference>
<feature type="compositionally biased region" description="Low complexity" evidence="1">
    <location>
        <begin position="180"/>
        <end position="191"/>
    </location>
</feature>
<gene>
    <name evidence="2" type="ORF">LVJ94_04225</name>
</gene>
<accession>A0ABZ2LA45</accession>
<reference evidence="2" key="1">
    <citation type="submission" date="2021-12" db="EMBL/GenBank/DDBJ databases">
        <title>Discovery of the Pendulisporaceae a myxobacterial family with distinct sporulation behavior and unique specialized metabolism.</title>
        <authorList>
            <person name="Garcia R."/>
            <person name="Popoff A."/>
            <person name="Bader C.D."/>
            <person name="Loehr J."/>
            <person name="Walesch S."/>
            <person name="Walt C."/>
            <person name="Boldt J."/>
            <person name="Bunk B."/>
            <person name="Haeckl F.J.F.P.J."/>
            <person name="Gunesch A.P."/>
            <person name="Birkelbach J."/>
            <person name="Nuebel U."/>
            <person name="Pietschmann T."/>
            <person name="Bach T."/>
            <person name="Mueller R."/>
        </authorList>
    </citation>
    <scope>NUCLEOTIDE SEQUENCE</scope>
    <source>
        <strain evidence="2">MSr11367</strain>
    </source>
</reference>
<evidence type="ECO:0000313" key="3">
    <source>
        <dbReference type="Proteomes" id="UP001374803"/>
    </source>
</evidence>
<feature type="region of interest" description="Disordered" evidence="1">
    <location>
        <begin position="180"/>
        <end position="199"/>
    </location>
</feature>
<dbReference type="RefSeq" id="WP_394836096.1">
    <property type="nucleotide sequence ID" value="NZ_CP089929.1"/>
</dbReference>
<dbReference type="Proteomes" id="UP001374803">
    <property type="component" value="Chromosome"/>
</dbReference>
<protein>
    <submittedName>
        <fullName evidence="2">Uncharacterized protein</fullName>
    </submittedName>
</protein>
<name>A0ABZ2LA45_9BACT</name>